<dbReference type="InterPro" id="IPR001660">
    <property type="entry name" value="SAM"/>
</dbReference>
<name>A0ABP0Q4Y2_9DINO</name>
<evidence type="ECO:0000313" key="4">
    <source>
        <dbReference type="Proteomes" id="UP001642464"/>
    </source>
</evidence>
<feature type="domain" description="SAM" evidence="2">
    <location>
        <begin position="244"/>
        <end position="309"/>
    </location>
</feature>
<dbReference type="SUPFAM" id="SSF47769">
    <property type="entry name" value="SAM/Pointed domain"/>
    <property type="match status" value="1"/>
</dbReference>
<feature type="non-terminal residue" evidence="3">
    <location>
        <position position="1"/>
    </location>
</feature>
<reference evidence="3 4" key="1">
    <citation type="submission" date="2024-02" db="EMBL/GenBank/DDBJ databases">
        <authorList>
            <person name="Chen Y."/>
            <person name="Shah S."/>
            <person name="Dougan E. K."/>
            <person name="Thang M."/>
            <person name="Chan C."/>
        </authorList>
    </citation>
    <scope>NUCLEOTIDE SEQUENCE [LARGE SCALE GENOMIC DNA]</scope>
</reference>
<accession>A0ABP0Q4Y2</accession>
<protein>
    <recommendedName>
        <fullName evidence="2">SAM domain-containing protein</fullName>
    </recommendedName>
</protein>
<dbReference type="EMBL" id="CAXAMM010038935">
    <property type="protein sequence ID" value="CAK9082234.1"/>
    <property type="molecule type" value="Genomic_DNA"/>
</dbReference>
<dbReference type="Gene3D" id="1.10.150.50">
    <property type="entry name" value="Transcription Factor, Ets-1"/>
    <property type="match status" value="1"/>
</dbReference>
<gene>
    <name evidence="3" type="ORF">SCF082_LOCUS39098</name>
</gene>
<proteinExistence type="predicted"/>
<keyword evidence="4" id="KW-1185">Reference proteome</keyword>
<organism evidence="3 4">
    <name type="scientific">Durusdinium trenchii</name>
    <dbReference type="NCBI Taxonomy" id="1381693"/>
    <lineage>
        <taxon>Eukaryota</taxon>
        <taxon>Sar</taxon>
        <taxon>Alveolata</taxon>
        <taxon>Dinophyceae</taxon>
        <taxon>Suessiales</taxon>
        <taxon>Symbiodiniaceae</taxon>
        <taxon>Durusdinium</taxon>
    </lineage>
</organism>
<dbReference type="InterPro" id="IPR013761">
    <property type="entry name" value="SAM/pointed_sf"/>
</dbReference>
<feature type="compositionally biased region" description="Basic and acidic residues" evidence="1">
    <location>
        <begin position="167"/>
        <end position="176"/>
    </location>
</feature>
<dbReference type="Proteomes" id="UP001642464">
    <property type="component" value="Unassembled WGS sequence"/>
</dbReference>
<evidence type="ECO:0000313" key="3">
    <source>
        <dbReference type="EMBL" id="CAK9082234.1"/>
    </source>
</evidence>
<dbReference type="SMART" id="SM00454">
    <property type="entry name" value="SAM"/>
    <property type="match status" value="1"/>
</dbReference>
<sequence>ARRHSLTESETSKTSQERPMEVQSTKSLKQVTFSQAEAGVSDMLDRAHLDLELNRCAALASEASATIPPCDQSSRCLRAFVATEVDVDMKKGDLEDAVKRCTKIAELLNQKLREQALFSETCNDMHDLAISGIDRHAATAELQNGLAEEGVQLAGHSQASAGPMDPQEARPHRDSGVEDDDVVQVRRRPNSFPPPRGKARSWQPRLLSDHRSRRGVTSDLPEAVEEELSPRAWSVGCRKPLRSWSVEDVYRWTLQVALCPLDVAERLRHQAVNGLVLASLTEQDLENMGVSKFGWRRQLVLLARCLREKAPQPGQVSPHMQQPWPMPQPTKAPTNLHPAIVLPNGHEQRKLPASPSFYMPVTRSTLPAQFKPWLANGGTQPFQPALQAIRHGVTCFQSGQCRMSSAVKP</sequence>
<evidence type="ECO:0000256" key="1">
    <source>
        <dbReference type="SAM" id="MobiDB-lite"/>
    </source>
</evidence>
<comment type="caution">
    <text evidence="3">The sequence shown here is derived from an EMBL/GenBank/DDBJ whole genome shotgun (WGS) entry which is preliminary data.</text>
</comment>
<feature type="compositionally biased region" description="Basic and acidic residues" evidence="1">
    <location>
        <begin position="1"/>
        <end position="20"/>
    </location>
</feature>
<evidence type="ECO:0000259" key="2">
    <source>
        <dbReference type="PROSITE" id="PS50105"/>
    </source>
</evidence>
<dbReference type="Pfam" id="PF07647">
    <property type="entry name" value="SAM_2"/>
    <property type="match status" value="1"/>
</dbReference>
<feature type="region of interest" description="Disordered" evidence="1">
    <location>
        <begin position="154"/>
        <end position="221"/>
    </location>
</feature>
<feature type="region of interest" description="Disordered" evidence="1">
    <location>
        <begin position="1"/>
        <end position="28"/>
    </location>
</feature>
<dbReference type="PROSITE" id="PS50105">
    <property type="entry name" value="SAM_DOMAIN"/>
    <property type="match status" value="1"/>
</dbReference>